<gene>
    <name evidence="1" type="ORF">DWV92_06890</name>
</gene>
<comment type="caution">
    <text evidence="1">The sequence shown here is derived from an EMBL/GenBank/DDBJ whole genome shotgun (WGS) entry which is preliminary data.</text>
</comment>
<proteinExistence type="predicted"/>
<protein>
    <submittedName>
        <fullName evidence="1">Uncharacterized protein</fullName>
    </submittedName>
</protein>
<dbReference type="Proteomes" id="UP000265970">
    <property type="component" value="Unassembled WGS sequence"/>
</dbReference>
<sequence>MRLDYPCDLCGKTRGRDKRPWQHFVDMLDHHHHRCPDHWQVRCLTCGRMALAATHHMLTIDGWCIIGGRDAICPQCQDKGHRP</sequence>
<reference evidence="1 2" key="1">
    <citation type="submission" date="2018-08" db="EMBL/GenBank/DDBJ databases">
        <title>A genome reference for cultivated species of the human gut microbiota.</title>
        <authorList>
            <person name="Zou Y."/>
            <person name="Xue W."/>
            <person name="Luo G."/>
        </authorList>
    </citation>
    <scope>NUCLEOTIDE SEQUENCE [LARGE SCALE GENOMIC DNA]</scope>
    <source>
        <strain evidence="1 2">AF13-3LB</strain>
    </source>
</reference>
<evidence type="ECO:0000313" key="2">
    <source>
        <dbReference type="Proteomes" id="UP000265970"/>
    </source>
</evidence>
<dbReference type="EMBL" id="QRZV01000004">
    <property type="protein sequence ID" value="RGW08560.1"/>
    <property type="molecule type" value="Genomic_DNA"/>
</dbReference>
<organism evidence="1 2">
    <name type="scientific">Bifidobacterium pseudolongum</name>
    <dbReference type="NCBI Taxonomy" id="1694"/>
    <lineage>
        <taxon>Bacteria</taxon>
        <taxon>Bacillati</taxon>
        <taxon>Actinomycetota</taxon>
        <taxon>Actinomycetes</taxon>
        <taxon>Bifidobacteriales</taxon>
        <taxon>Bifidobacteriaceae</taxon>
        <taxon>Bifidobacterium</taxon>
    </lineage>
</organism>
<name>A0A395XF90_9BIFI</name>
<dbReference type="AlphaFoldDB" id="A0A395XF90"/>
<evidence type="ECO:0000313" key="1">
    <source>
        <dbReference type="EMBL" id="RGW08560.1"/>
    </source>
</evidence>
<accession>A0A395XF90</accession>